<dbReference type="Proteomes" id="UP001565243">
    <property type="component" value="Unassembled WGS sequence"/>
</dbReference>
<keyword evidence="2" id="KW-1185">Reference proteome</keyword>
<comment type="caution">
    <text evidence="1">The sequence shown here is derived from an EMBL/GenBank/DDBJ whole genome shotgun (WGS) entry which is preliminary data.</text>
</comment>
<accession>A0ABV4EDI7</accession>
<name>A0ABV4EDI7_9GAMM</name>
<evidence type="ECO:0000313" key="2">
    <source>
        <dbReference type="Proteomes" id="UP001565243"/>
    </source>
</evidence>
<proteinExistence type="predicted"/>
<organism evidence="1 2">
    <name type="scientific">Erwinia aeris</name>
    <dbReference type="NCBI Taxonomy" id="3239803"/>
    <lineage>
        <taxon>Bacteria</taxon>
        <taxon>Pseudomonadati</taxon>
        <taxon>Pseudomonadota</taxon>
        <taxon>Gammaproteobacteria</taxon>
        <taxon>Enterobacterales</taxon>
        <taxon>Erwiniaceae</taxon>
        <taxon>Erwinia</taxon>
    </lineage>
</organism>
<protein>
    <submittedName>
        <fullName evidence="1">Uncharacterized protein</fullName>
    </submittedName>
</protein>
<gene>
    <name evidence="1" type="ORF">AB6T85_21585</name>
</gene>
<dbReference type="EMBL" id="JBGFFX010000017">
    <property type="protein sequence ID" value="MEY8773007.1"/>
    <property type="molecule type" value="Genomic_DNA"/>
</dbReference>
<reference evidence="1 2" key="1">
    <citation type="submission" date="2024-07" db="EMBL/GenBank/DDBJ databases">
        <authorList>
            <person name="Hebao G."/>
        </authorList>
    </citation>
    <scope>NUCLEOTIDE SEQUENCE [LARGE SCALE GENOMIC DNA]</scope>
    <source>
        <strain evidence="1 2">ACCC 02193</strain>
    </source>
</reference>
<sequence length="68" mass="7906">MMTIAQGNQFEKYRNLLLSKGFKLTKDRRAVRRDCEITTQGKFWIANDLISKTTKKNEDLGRMLRAGV</sequence>
<evidence type="ECO:0000313" key="1">
    <source>
        <dbReference type="EMBL" id="MEY8773007.1"/>
    </source>
</evidence>
<dbReference type="RefSeq" id="WP_369896636.1">
    <property type="nucleotide sequence ID" value="NZ_JBGFFX010000017.1"/>
</dbReference>